<gene>
    <name evidence="1" type="ORF">N5I07_09700</name>
</gene>
<reference evidence="1" key="1">
    <citation type="submission" date="2022-09" db="EMBL/GenBank/DDBJ databases">
        <title>Intensive care unit water sources are persistently colonized with multi-drug resistant bacteria and are the site of extensive horizontal gene transfer of antibiotic resistance genes.</title>
        <authorList>
            <person name="Diorio-Toth L."/>
        </authorList>
    </citation>
    <scope>NUCLEOTIDE SEQUENCE</scope>
    <source>
        <strain evidence="1">GD03796</strain>
    </source>
</reference>
<dbReference type="Pfam" id="PF06763">
    <property type="entry name" value="Minor_tail_Z"/>
    <property type="match status" value="1"/>
</dbReference>
<dbReference type="Proteomes" id="UP001160758">
    <property type="component" value="Unassembled WGS sequence"/>
</dbReference>
<protein>
    <submittedName>
        <fullName evidence="1">Phage tail protein</fullName>
    </submittedName>
</protein>
<organism evidence="1 2">
    <name type="scientific">Aeromonas caviae</name>
    <name type="common">Aeromonas punctata</name>
    <dbReference type="NCBI Taxonomy" id="648"/>
    <lineage>
        <taxon>Bacteria</taxon>
        <taxon>Pseudomonadati</taxon>
        <taxon>Pseudomonadota</taxon>
        <taxon>Gammaproteobacteria</taxon>
        <taxon>Aeromonadales</taxon>
        <taxon>Aeromonadaceae</taxon>
        <taxon>Aeromonas</taxon>
    </lineage>
</organism>
<evidence type="ECO:0000313" key="1">
    <source>
        <dbReference type="EMBL" id="MDH1897838.1"/>
    </source>
</evidence>
<comment type="caution">
    <text evidence="1">The sequence shown here is derived from an EMBL/GenBank/DDBJ whole genome shotgun (WGS) entry which is preliminary data.</text>
</comment>
<accession>A0AA42VAZ1</accession>
<evidence type="ECO:0000313" key="2">
    <source>
        <dbReference type="Proteomes" id="UP001160758"/>
    </source>
</evidence>
<dbReference type="AlphaFoldDB" id="A0AA42VAZ1"/>
<name>A0AA42VAZ1_AERCA</name>
<sequence>MAIKQGLDKALANLNLLPTKLVPKASAQAVNRVAAGASSRAIRLTAKDSRVQVPAKLLRPRVKIFKASQQKPSATIRVRRRPIPLIKVGAVQQRLVRYRHTAFTGIGDMQVGRHRVPGGFIADGGQGFGEYRRGGGYAATKLKSWQILRRVGKGRHALEVMRIPLVTPITEHYERESKAGMARDMPREMQRALLRQLQLTFK</sequence>
<proteinExistence type="predicted"/>
<dbReference type="RefSeq" id="WP_279981367.1">
    <property type="nucleotide sequence ID" value="NZ_JAOCFT010000001.1"/>
</dbReference>
<dbReference type="InterPro" id="IPR010633">
    <property type="entry name" value="Phage_lambda_GpZ"/>
</dbReference>
<dbReference type="EMBL" id="JAOCFT010000001">
    <property type="protein sequence ID" value="MDH1897838.1"/>
    <property type="molecule type" value="Genomic_DNA"/>
</dbReference>